<evidence type="ECO:0000313" key="2">
    <source>
        <dbReference type="EMBL" id="GIF95882.1"/>
    </source>
</evidence>
<name>A0A8J3K3G3_9ACTN</name>
<reference evidence="2 3" key="1">
    <citation type="submission" date="2021-01" db="EMBL/GenBank/DDBJ databases">
        <title>Whole genome shotgun sequence of Catellatospora citrea NBRC 14495.</title>
        <authorList>
            <person name="Komaki H."/>
            <person name="Tamura T."/>
        </authorList>
    </citation>
    <scope>NUCLEOTIDE SEQUENCE [LARGE SCALE GENOMIC DNA]</scope>
    <source>
        <strain evidence="2 3">NBRC 14495</strain>
    </source>
</reference>
<dbReference type="AlphaFoldDB" id="A0A8J3K3G3"/>
<proteinExistence type="predicted"/>
<evidence type="ECO:0000313" key="3">
    <source>
        <dbReference type="Proteomes" id="UP000659904"/>
    </source>
</evidence>
<gene>
    <name evidence="2" type="ORF">Cci01nite_09760</name>
</gene>
<dbReference type="RefSeq" id="WP_120321016.1">
    <property type="nucleotide sequence ID" value="NZ_BONH01000002.1"/>
</dbReference>
<feature type="domain" description="Methyltransferase" evidence="1">
    <location>
        <begin position="61"/>
        <end position="147"/>
    </location>
</feature>
<accession>A0A8J3K3G3</accession>
<dbReference type="InterPro" id="IPR029063">
    <property type="entry name" value="SAM-dependent_MTases_sf"/>
</dbReference>
<dbReference type="InterPro" id="IPR041698">
    <property type="entry name" value="Methyltransf_25"/>
</dbReference>
<protein>
    <submittedName>
        <fullName evidence="2">Methyltransferase type 12</fullName>
    </submittedName>
</protein>
<dbReference type="Gene3D" id="3.40.50.150">
    <property type="entry name" value="Vaccinia Virus protein VP39"/>
    <property type="match status" value="1"/>
</dbReference>
<organism evidence="2 3">
    <name type="scientific">Catellatospora citrea</name>
    <dbReference type="NCBI Taxonomy" id="53366"/>
    <lineage>
        <taxon>Bacteria</taxon>
        <taxon>Bacillati</taxon>
        <taxon>Actinomycetota</taxon>
        <taxon>Actinomycetes</taxon>
        <taxon>Micromonosporales</taxon>
        <taxon>Micromonosporaceae</taxon>
        <taxon>Catellatospora</taxon>
    </lineage>
</organism>
<evidence type="ECO:0000259" key="1">
    <source>
        <dbReference type="Pfam" id="PF13649"/>
    </source>
</evidence>
<sequence>MTSALTVYAGALHRAARGGDGALRLVDPAGTLLRHLDTGAWHGEPTPGDSGLLARCTGPTLDVGCGPGRLAAALARRRVPALGIDVSAAAVRLARARGADAVVQDVFAPLRDGRSWRHTLLADGNIGIGGDPARLLARCRELLAPGGSVLAEVEPPGSPGWRGRVALTDTRRTSEPFPWAVVGVDDLGPLAEQAGLLPAESWTEDERWFVCLSR</sequence>
<keyword evidence="2" id="KW-0808">Transferase</keyword>
<dbReference type="Proteomes" id="UP000659904">
    <property type="component" value="Unassembled WGS sequence"/>
</dbReference>
<comment type="caution">
    <text evidence="2">The sequence shown here is derived from an EMBL/GenBank/DDBJ whole genome shotgun (WGS) entry which is preliminary data.</text>
</comment>
<keyword evidence="3" id="KW-1185">Reference proteome</keyword>
<dbReference type="SUPFAM" id="SSF53335">
    <property type="entry name" value="S-adenosyl-L-methionine-dependent methyltransferases"/>
    <property type="match status" value="1"/>
</dbReference>
<dbReference type="GO" id="GO:0032259">
    <property type="term" value="P:methylation"/>
    <property type="evidence" value="ECO:0007669"/>
    <property type="project" value="UniProtKB-KW"/>
</dbReference>
<dbReference type="GO" id="GO:0008168">
    <property type="term" value="F:methyltransferase activity"/>
    <property type="evidence" value="ECO:0007669"/>
    <property type="project" value="UniProtKB-KW"/>
</dbReference>
<dbReference type="EMBL" id="BONH01000002">
    <property type="protein sequence ID" value="GIF95882.1"/>
    <property type="molecule type" value="Genomic_DNA"/>
</dbReference>
<keyword evidence="2" id="KW-0489">Methyltransferase</keyword>
<dbReference type="Pfam" id="PF13649">
    <property type="entry name" value="Methyltransf_25"/>
    <property type="match status" value="1"/>
</dbReference>